<accession>A0ABR1P5D2</accession>
<reference evidence="3 4" key="1">
    <citation type="submission" date="2024-02" db="EMBL/GenBank/DDBJ databases">
        <title>De novo assembly and annotation of 12 fungi associated with fruit tree decline syndrome in Ontario, Canada.</title>
        <authorList>
            <person name="Sulman M."/>
            <person name="Ellouze W."/>
            <person name="Ilyukhin E."/>
        </authorList>
    </citation>
    <scope>NUCLEOTIDE SEQUENCE [LARGE SCALE GENOMIC DNA]</scope>
    <source>
        <strain evidence="3 4">M169</strain>
    </source>
</reference>
<organism evidence="3 4">
    <name type="scientific">Diaporthe eres</name>
    <name type="common">Phomopsis oblonga</name>
    <dbReference type="NCBI Taxonomy" id="83184"/>
    <lineage>
        <taxon>Eukaryota</taxon>
        <taxon>Fungi</taxon>
        <taxon>Dikarya</taxon>
        <taxon>Ascomycota</taxon>
        <taxon>Pezizomycotina</taxon>
        <taxon>Sordariomycetes</taxon>
        <taxon>Sordariomycetidae</taxon>
        <taxon>Diaporthales</taxon>
        <taxon>Diaporthaceae</taxon>
        <taxon>Diaporthe</taxon>
        <taxon>Diaporthe eres species complex</taxon>
    </lineage>
</organism>
<keyword evidence="4" id="KW-1185">Reference proteome</keyword>
<dbReference type="Pfam" id="PF24883">
    <property type="entry name" value="NPHP3_N"/>
    <property type="match status" value="1"/>
</dbReference>
<dbReference type="Proteomes" id="UP001430848">
    <property type="component" value="Unassembled WGS sequence"/>
</dbReference>
<keyword evidence="1" id="KW-0677">Repeat</keyword>
<sequence length="619" mass="70856">MRLALAASILQVLDYGRQFVTTAWKLYDSGVDKVEGLTILQRLSNDLDSTLQSAKRDSPAISAEVDKEISTLANESRAASVKIQEFLSRASITLDARRTKRKALRAAFVTVWNRDEIRSLEIELEGINRRLTLALLASLRKYTMSSLSEQRVLLKQIVEKTHDSKESLEDQKLDNLNIRSEVVSHVSRMAGRSDPWTLTNSIGEEIRSVEHDNDQVIPDFDPCSMQITGHEKRRLQDEFLKGLYYDGMYDRETSIAPAHAKTFQWIFEKGTERQRHWEDFGKWLESESQVYWITGKAGSGKSTLMKFISTPQSGQRALTEGVKTANPPSISELRCTEYLKKWSGDKQLLVASFYFWAAGSQIQTSTEGLFRTLLQQVLARNKHIVPNVSPRKWEKLFFFGRHSLEFDVSELQILLSRAISYLSPTTSICLFIDGLDEFKGHHQDLITYFKGLIAAHPVKICFASRPWVVFEGAFREQPSLMLEHLTHDDRMTYVRSHFKGDSNFERIQTLDPVFSYSLFDKIVNNSEGVFLWVRLVVESLLDGMREGDRVSDLQKRLDAIPKDLEDLFQWMLDDLSPNYMDHAAQYFQLIACGPTPLPTILLSFADEEDDYASVTYIAQ</sequence>
<name>A0ABR1P5D2_DIAER</name>
<evidence type="ECO:0000259" key="2">
    <source>
        <dbReference type="Pfam" id="PF24883"/>
    </source>
</evidence>
<dbReference type="EMBL" id="JAKNSF020000041">
    <property type="protein sequence ID" value="KAK7726808.1"/>
    <property type="molecule type" value="Genomic_DNA"/>
</dbReference>
<gene>
    <name evidence="3" type="ORF">SLS63_007426</name>
</gene>
<protein>
    <recommendedName>
        <fullName evidence="2">Nephrocystin 3-like N-terminal domain-containing protein</fullName>
    </recommendedName>
</protein>
<dbReference type="Gene3D" id="3.40.50.300">
    <property type="entry name" value="P-loop containing nucleotide triphosphate hydrolases"/>
    <property type="match status" value="1"/>
</dbReference>
<proteinExistence type="predicted"/>
<dbReference type="PANTHER" id="PTHR10039:SF5">
    <property type="entry name" value="NACHT DOMAIN-CONTAINING PROTEIN"/>
    <property type="match status" value="1"/>
</dbReference>
<feature type="domain" description="Nephrocystin 3-like N-terminal" evidence="2">
    <location>
        <begin position="278"/>
        <end position="465"/>
    </location>
</feature>
<dbReference type="InterPro" id="IPR027417">
    <property type="entry name" value="P-loop_NTPase"/>
</dbReference>
<evidence type="ECO:0000256" key="1">
    <source>
        <dbReference type="ARBA" id="ARBA00022737"/>
    </source>
</evidence>
<dbReference type="InterPro" id="IPR056884">
    <property type="entry name" value="NPHP3-like_N"/>
</dbReference>
<dbReference type="PANTHER" id="PTHR10039">
    <property type="entry name" value="AMELOGENIN"/>
    <property type="match status" value="1"/>
</dbReference>
<evidence type="ECO:0000313" key="4">
    <source>
        <dbReference type="Proteomes" id="UP001430848"/>
    </source>
</evidence>
<evidence type="ECO:0000313" key="3">
    <source>
        <dbReference type="EMBL" id="KAK7726808.1"/>
    </source>
</evidence>
<dbReference type="SUPFAM" id="SSF52540">
    <property type="entry name" value="P-loop containing nucleoside triphosphate hydrolases"/>
    <property type="match status" value="1"/>
</dbReference>
<comment type="caution">
    <text evidence="3">The sequence shown here is derived from an EMBL/GenBank/DDBJ whole genome shotgun (WGS) entry which is preliminary data.</text>
</comment>